<reference evidence="1" key="1">
    <citation type="submission" date="2021-11" db="EMBL/GenBank/DDBJ databases">
        <authorList>
            <person name="Qingchun L."/>
            <person name="Dong Z."/>
            <person name="Zongwei Q."/>
            <person name="Jia Z."/>
            <person name="Duotao L."/>
        </authorList>
    </citation>
    <scope>NUCLEOTIDE SEQUENCE</scope>
    <source>
        <strain evidence="1">WLY-B-L2</strain>
    </source>
</reference>
<sequence>MGEKTARKNNQISEQYIKEILQSLKSINYGSITLVIQDGIVIQVETKEKIRLK</sequence>
<keyword evidence="2" id="KW-1185">Reference proteome</keyword>
<dbReference type="Pfam" id="PF10055">
    <property type="entry name" value="DUF2292"/>
    <property type="match status" value="1"/>
</dbReference>
<gene>
    <name evidence="1" type="ORF">LN736_08400</name>
</gene>
<proteinExistence type="predicted"/>
<protein>
    <submittedName>
        <fullName evidence="1">YezD family protein</fullName>
    </submittedName>
</protein>
<accession>A0ABS8N4Y8</accession>
<dbReference type="Proteomes" id="UP001165422">
    <property type="component" value="Unassembled WGS sequence"/>
</dbReference>
<dbReference type="InterPro" id="IPR018743">
    <property type="entry name" value="DUF2292"/>
</dbReference>
<evidence type="ECO:0000313" key="1">
    <source>
        <dbReference type="EMBL" id="MCC9294874.1"/>
    </source>
</evidence>
<organism evidence="1 2">
    <name type="scientific">Clostridium aromativorans</name>
    <dbReference type="NCBI Taxonomy" id="2836848"/>
    <lineage>
        <taxon>Bacteria</taxon>
        <taxon>Bacillati</taxon>
        <taxon>Bacillota</taxon>
        <taxon>Clostridia</taxon>
        <taxon>Eubacteriales</taxon>
        <taxon>Clostridiaceae</taxon>
        <taxon>Clostridium</taxon>
    </lineage>
</organism>
<dbReference type="RefSeq" id="WP_150356893.1">
    <property type="nucleotide sequence ID" value="NZ_JAJJPB010000008.1"/>
</dbReference>
<evidence type="ECO:0000313" key="2">
    <source>
        <dbReference type="Proteomes" id="UP001165422"/>
    </source>
</evidence>
<comment type="caution">
    <text evidence="1">The sequence shown here is derived from an EMBL/GenBank/DDBJ whole genome shotgun (WGS) entry which is preliminary data.</text>
</comment>
<name>A0ABS8N4Y8_9CLOT</name>
<dbReference type="EMBL" id="JAJJPB010000008">
    <property type="protein sequence ID" value="MCC9294874.1"/>
    <property type="molecule type" value="Genomic_DNA"/>
</dbReference>